<gene>
    <name evidence="2" type="ORF">PRVXT_001877</name>
</gene>
<feature type="compositionally biased region" description="Basic residues" evidence="1">
    <location>
        <begin position="1"/>
        <end position="11"/>
    </location>
</feature>
<evidence type="ECO:0000313" key="2">
    <source>
        <dbReference type="EMBL" id="XBX73866.1"/>
    </source>
</evidence>
<dbReference type="InterPro" id="IPR005585">
    <property type="entry name" value="DUF327"/>
</dbReference>
<dbReference type="SUPFAM" id="SSF158397">
    <property type="entry name" value="TM1646-like"/>
    <property type="match status" value="1"/>
</dbReference>
<dbReference type="EMBL" id="CP158367">
    <property type="protein sequence ID" value="XBX73866.1"/>
    <property type="molecule type" value="Genomic_DNA"/>
</dbReference>
<evidence type="ECO:0000256" key="1">
    <source>
        <dbReference type="SAM" id="MobiDB-lite"/>
    </source>
</evidence>
<dbReference type="Pfam" id="PF03885">
    <property type="entry name" value="DUF327"/>
    <property type="match status" value="1"/>
</dbReference>
<name>A0AAU7VIN3_9FIRM</name>
<dbReference type="AlphaFoldDB" id="A0AAU7VIN3"/>
<dbReference type="InterPro" id="IPR024042">
    <property type="entry name" value="TM1646-like_dom_sf"/>
</dbReference>
<reference evidence="2" key="1">
    <citation type="journal article" date="2013" name="Extremophiles">
        <title>Proteinivorax tanatarense gen. nov., sp. nov., an anaerobic, haloalkaliphilic, proteolytic bacterium isolated from a decaying algal bloom, and proposal of Proteinivoraceae fam. nov.</title>
        <authorList>
            <person name="Kevbrin V."/>
            <person name="Boltyanskaya Y."/>
            <person name="Zhilina T."/>
            <person name="Kolganova T."/>
            <person name="Lavrentjeva E."/>
            <person name="Kuznetsov B."/>
        </authorList>
    </citation>
    <scope>NUCLEOTIDE SEQUENCE</scope>
    <source>
        <strain evidence="2">Z-910T</strain>
    </source>
</reference>
<dbReference type="RefSeq" id="WP_350342628.1">
    <property type="nucleotide sequence ID" value="NZ_CP158367.1"/>
</dbReference>
<feature type="compositionally biased region" description="Polar residues" evidence="1">
    <location>
        <begin position="12"/>
        <end position="21"/>
    </location>
</feature>
<organism evidence="2">
    <name type="scientific">Proteinivorax tanatarense</name>
    <dbReference type="NCBI Taxonomy" id="1260629"/>
    <lineage>
        <taxon>Bacteria</taxon>
        <taxon>Bacillati</taxon>
        <taxon>Bacillota</taxon>
        <taxon>Clostridia</taxon>
        <taxon>Eubacteriales</taxon>
        <taxon>Proteinivoracaceae</taxon>
        <taxon>Proteinivorax</taxon>
    </lineage>
</organism>
<reference evidence="2" key="2">
    <citation type="submission" date="2024-06" db="EMBL/GenBank/DDBJ databases">
        <authorList>
            <person name="Petrova K.O."/>
            <person name="Toshchakov S.V."/>
            <person name="Boltjanskaja Y.V."/>
            <person name="Kevbrin V."/>
        </authorList>
    </citation>
    <scope>NUCLEOTIDE SEQUENCE</scope>
    <source>
        <strain evidence="2">Z-910T</strain>
    </source>
</reference>
<proteinExistence type="predicted"/>
<accession>A0AAU7VIN3</accession>
<protein>
    <submittedName>
        <fullName evidence="2">YaaR family protein</fullName>
    </submittedName>
</protein>
<dbReference type="Gene3D" id="1.20.120.490">
    <property type="entry name" value="Hypothetical protein TM1646-like domain"/>
    <property type="match status" value="1"/>
</dbReference>
<sequence length="150" mass="17340">MARISNTKHKPASSSKLTSLIKTPPKKDVPNEINEFDLQFKISSVKAQLDQILSDIDEQGRTLSKSMTLDHLREYHSLVATYIKKATSEMYELKIQNGEYYNPHKLYITVDKIDTELENITSEMLNTEKDRMYILEKIDYIKGLLLNISV</sequence>
<feature type="region of interest" description="Disordered" evidence="1">
    <location>
        <begin position="1"/>
        <end position="26"/>
    </location>
</feature>